<gene>
    <name evidence="1" type="ORF">PAC_08012</name>
</gene>
<evidence type="ECO:0008006" key="3">
    <source>
        <dbReference type="Google" id="ProtNLM"/>
    </source>
</evidence>
<evidence type="ECO:0000313" key="1">
    <source>
        <dbReference type="EMBL" id="CZR58121.1"/>
    </source>
</evidence>
<reference evidence="1 2" key="1">
    <citation type="submission" date="2016-03" db="EMBL/GenBank/DDBJ databases">
        <authorList>
            <person name="Ploux O."/>
        </authorList>
    </citation>
    <scope>NUCLEOTIDE SEQUENCE [LARGE SCALE GENOMIC DNA]</scope>
    <source>
        <strain evidence="1 2">UAMH 11012</strain>
    </source>
</reference>
<organism evidence="1 2">
    <name type="scientific">Phialocephala subalpina</name>
    <dbReference type="NCBI Taxonomy" id="576137"/>
    <lineage>
        <taxon>Eukaryota</taxon>
        <taxon>Fungi</taxon>
        <taxon>Dikarya</taxon>
        <taxon>Ascomycota</taxon>
        <taxon>Pezizomycotina</taxon>
        <taxon>Leotiomycetes</taxon>
        <taxon>Helotiales</taxon>
        <taxon>Mollisiaceae</taxon>
        <taxon>Phialocephala</taxon>
        <taxon>Phialocephala fortinii species complex</taxon>
    </lineage>
</organism>
<dbReference type="EMBL" id="FJOG01000011">
    <property type="protein sequence ID" value="CZR58121.1"/>
    <property type="molecule type" value="Genomic_DNA"/>
</dbReference>
<dbReference type="InterPro" id="IPR029058">
    <property type="entry name" value="AB_hydrolase_fold"/>
</dbReference>
<proteinExistence type="predicted"/>
<dbReference type="Gene3D" id="3.40.50.1820">
    <property type="entry name" value="alpha/beta hydrolase"/>
    <property type="match status" value="1"/>
</dbReference>
<dbReference type="STRING" id="576137.A0A1L7WZE0"/>
<evidence type="ECO:0000313" key="2">
    <source>
        <dbReference type="Proteomes" id="UP000184330"/>
    </source>
</evidence>
<keyword evidence="2" id="KW-1185">Reference proteome</keyword>
<dbReference type="OrthoDB" id="2363873at2759"/>
<protein>
    <recommendedName>
        <fullName evidence="3">Chlorophyllase</fullName>
    </recommendedName>
</protein>
<accession>A0A1L7WZE0</accession>
<dbReference type="AlphaFoldDB" id="A0A1L7WZE0"/>
<name>A0A1L7WZE0_9HELO</name>
<sequence>MDHALIGQAKDLPVFTPTPFLTLAPIVLPSPGRPVDLHLKVSAPTTGTRLPIILLSHGHGRSNGPLATFWASHGFVVIQPTHLSSKSLSLDPKTYPEAPLFWRSRVEDMKLIIDKLDFIENEFPGLRGRIDKSRIAVAGHSLGAHTAGMLLGAQLKDPIDGKVVSMVEPRIKTGILLAPAGSGESLHAAAKSNPAYSALWGPIFTEMRTPALMVVGDNDISAHFTERGADWHADPYFLSEGKKSLLSLSGGEHGLGGIAGWDAGETTDESVEMVEVVRRMTVAYLRSELYPEDKAWEEACQALGSLGAIGKVESK</sequence>
<dbReference type="SUPFAM" id="SSF53474">
    <property type="entry name" value="alpha/beta-Hydrolases"/>
    <property type="match status" value="1"/>
</dbReference>
<dbReference type="PANTHER" id="PTHR33428:SF14">
    <property type="entry name" value="CARBOXYLESTERASE TYPE B DOMAIN-CONTAINING PROTEIN"/>
    <property type="match status" value="1"/>
</dbReference>
<dbReference type="Proteomes" id="UP000184330">
    <property type="component" value="Unassembled WGS sequence"/>
</dbReference>
<dbReference type="PANTHER" id="PTHR33428">
    <property type="entry name" value="CHLOROPHYLLASE-2, CHLOROPLASTIC"/>
    <property type="match status" value="1"/>
</dbReference>